<reference evidence="1" key="1">
    <citation type="submission" date="2019-10" db="EMBL/GenBank/DDBJ databases">
        <authorList>
            <person name="Soares A.E.R."/>
            <person name="Aleixo A."/>
            <person name="Schneider P."/>
            <person name="Miyaki C.Y."/>
            <person name="Schneider M.P."/>
            <person name="Mello C."/>
            <person name="Vasconcelos A.T.R."/>
        </authorList>
    </citation>
    <scope>NUCLEOTIDE SEQUENCE</scope>
    <source>
        <tissue evidence="1">Muscle</tissue>
    </source>
</reference>
<sequence>MDDKMTIRSSQHGVTKEKNCLKFSEGKCRVLHLEKDNYRHQYRLGADRLESSLVEKDMEFLVNNKLSMSHQPALVNKKAKGILGCMRTNMASRLREVILSLYSPLVRTHGVLCPVLGSSVPDRHGAPGMDPTKGYRAY</sequence>
<gene>
    <name evidence="1" type="ORF">WISP_83990</name>
</gene>
<proteinExistence type="predicted"/>
<dbReference type="Proteomes" id="UP001145742">
    <property type="component" value="Unassembled WGS sequence"/>
</dbReference>
<name>A0ABQ9D6N3_9PASS</name>
<dbReference type="PANTHER" id="PTHR33332">
    <property type="entry name" value="REVERSE TRANSCRIPTASE DOMAIN-CONTAINING PROTEIN"/>
    <property type="match status" value="1"/>
</dbReference>
<dbReference type="EMBL" id="WHWB01034052">
    <property type="protein sequence ID" value="KAJ7414504.1"/>
    <property type="molecule type" value="Genomic_DNA"/>
</dbReference>
<evidence type="ECO:0000313" key="1">
    <source>
        <dbReference type="EMBL" id="KAJ7414504.1"/>
    </source>
</evidence>
<organism evidence="1 2">
    <name type="scientific">Willisornis vidua</name>
    <name type="common">Xingu scale-backed antbird</name>
    <dbReference type="NCBI Taxonomy" id="1566151"/>
    <lineage>
        <taxon>Eukaryota</taxon>
        <taxon>Metazoa</taxon>
        <taxon>Chordata</taxon>
        <taxon>Craniata</taxon>
        <taxon>Vertebrata</taxon>
        <taxon>Euteleostomi</taxon>
        <taxon>Archelosauria</taxon>
        <taxon>Archosauria</taxon>
        <taxon>Dinosauria</taxon>
        <taxon>Saurischia</taxon>
        <taxon>Theropoda</taxon>
        <taxon>Coelurosauria</taxon>
        <taxon>Aves</taxon>
        <taxon>Neognathae</taxon>
        <taxon>Neoaves</taxon>
        <taxon>Telluraves</taxon>
        <taxon>Australaves</taxon>
        <taxon>Passeriformes</taxon>
        <taxon>Thamnophilidae</taxon>
        <taxon>Willisornis</taxon>
    </lineage>
</organism>
<comment type="caution">
    <text evidence="1">The sequence shown here is derived from an EMBL/GenBank/DDBJ whole genome shotgun (WGS) entry which is preliminary data.</text>
</comment>
<keyword evidence="2" id="KW-1185">Reference proteome</keyword>
<accession>A0ABQ9D6N3</accession>
<protein>
    <submittedName>
        <fullName evidence="1">Uncharacterized protein</fullName>
    </submittedName>
</protein>
<evidence type="ECO:0000313" key="2">
    <source>
        <dbReference type="Proteomes" id="UP001145742"/>
    </source>
</evidence>